<accession>A0A8B2NS67</accession>
<dbReference type="FunFam" id="3.20.10.10:FF:000002">
    <property type="entry name" value="D-alanine aminotransferase"/>
    <property type="match status" value="1"/>
</dbReference>
<evidence type="ECO:0000256" key="3">
    <source>
        <dbReference type="ARBA" id="ARBA00004824"/>
    </source>
</evidence>
<name>A0A8B2NS67_9HYPH</name>
<sequence>MLLQLEGAVAEGARHVERPVAELEAAIPEGDHDFRFRHDLAVEVGDALVGECGFGGGGHRRHLLAMDRTTVGIAGMRCKQDAGRRRRTGPALARDPTPDAAAYRRNEDPMPTAPYMYLDGSIVPYADAKVHAFSGVVKYGCGVFEGLRAYRSASGNLLLFRLAEHIDRLRFGMKAMRYERILPHDEIEEAVVSMLRANDLREDTHVRVIAYLGGDDPLHQTGPVGLIAGALPRPSRGVGGGLHATVSSWRRIADSALPPRVKCTGNYVNNRTAEIEAVQDGYDAVLMMTADGKLAEGSGACLVLVRDGRLVTPDVGSDILEGITRDTILRLGADITDRPVAERRVDRTELFAAEEAFLCGSGQEVTPILSVDRLPVGSGEPGPVTLALQERYFAIVRGEIPEYAAWLTPVWED</sequence>
<comment type="catalytic activity">
    <reaction evidence="11 14">
        <text>L-valine + 2-oxoglutarate = 3-methyl-2-oxobutanoate + L-glutamate</text>
        <dbReference type="Rhea" id="RHEA:24813"/>
        <dbReference type="ChEBI" id="CHEBI:11851"/>
        <dbReference type="ChEBI" id="CHEBI:16810"/>
        <dbReference type="ChEBI" id="CHEBI:29985"/>
        <dbReference type="ChEBI" id="CHEBI:57762"/>
        <dbReference type="EC" id="2.6.1.42"/>
    </reaction>
</comment>
<keyword evidence="7 14" id="KW-0032">Aminotransferase</keyword>
<dbReference type="SUPFAM" id="SSF56752">
    <property type="entry name" value="D-aminoacid aminotransferase-like PLP-dependent enzymes"/>
    <property type="match status" value="1"/>
</dbReference>
<evidence type="ECO:0000313" key="17">
    <source>
        <dbReference type="Proteomes" id="UP000249590"/>
    </source>
</evidence>
<dbReference type="Proteomes" id="UP000249590">
    <property type="component" value="Unassembled WGS sequence"/>
</dbReference>
<dbReference type="InterPro" id="IPR050571">
    <property type="entry name" value="Class-IV_PLP-Dep_Aminotrnsfr"/>
</dbReference>
<proteinExistence type="inferred from homology"/>
<dbReference type="UniPathway" id="UPA00047">
    <property type="reaction ID" value="UER00058"/>
</dbReference>
<evidence type="ECO:0000256" key="5">
    <source>
        <dbReference type="ARBA" id="ARBA00005072"/>
    </source>
</evidence>
<dbReference type="GO" id="GO:0009098">
    <property type="term" value="P:L-leucine biosynthetic process"/>
    <property type="evidence" value="ECO:0007669"/>
    <property type="project" value="UniProtKB-UniPathway"/>
</dbReference>
<dbReference type="NCBIfam" id="TIGR01122">
    <property type="entry name" value="ilvE_I"/>
    <property type="match status" value="1"/>
</dbReference>
<evidence type="ECO:0000256" key="8">
    <source>
        <dbReference type="ARBA" id="ARBA00022679"/>
    </source>
</evidence>
<evidence type="ECO:0000256" key="15">
    <source>
        <dbReference type="SAM" id="MobiDB-lite"/>
    </source>
</evidence>
<evidence type="ECO:0000256" key="2">
    <source>
        <dbReference type="ARBA" id="ARBA00003109"/>
    </source>
</evidence>
<keyword evidence="9 14" id="KW-0663">Pyridoxal phosphate</keyword>
<evidence type="ECO:0000256" key="12">
    <source>
        <dbReference type="ARBA" id="ARBA00048798"/>
    </source>
</evidence>
<evidence type="ECO:0000256" key="7">
    <source>
        <dbReference type="ARBA" id="ARBA00022576"/>
    </source>
</evidence>
<dbReference type="UniPathway" id="UPA00048">
    <property type="reaction ID" value="UER00073"/>
</dbReference>
<comment type="function">
    <text evidence="2 14">Acts on leucine, isoleucine and valine.</text>
</comment>
<dbReference type="CDD" id="cd00449">
    <property type="entry name" value="PLPDE_IV"/>
    <property type="match status" value="1"/>
</dbReference>
<dbReference type="InterPro" id="IPR005785">
    <property type="entry name" value="B_amino_transI"/>
</dbReference>
<evidence type="ECO:0000256" key="1">
    <source>
        <dbReference type="ARBA" id="ARBA00001933"/>
    </source>
</evidence>
<evidence type="ECO:0000256" key="11">
    <source>
        <dbReference type="ARBA" id="ARBA00048212"/>
    </source>
</evidence>
<dbReference type="Gene3D" id="3.20.10.10">
    <property type="entry name" value="D-amino Acid Aminotransferase, subunit A, domain 2"/>
    <property type="match status" value="1"/>
</dbReference>
<dbReference type="AlphaFoldDB" id="A0A8B2NS67"/>
<evidence type="ECO:0000256" key="9">
    <source>
        <dbReference type="ARBA" id="ARBA00022898"/>
    </source>
</evidence>
<protein>
    <recommendedName>
        <fullName evidence="14">Branched-chain-amino-acid aminotransferase</fullName>
        <shortName evidence="14">BCAT</shortName>
        <ecNumber evidence="14">2.6.1.42</ecNumber>
    </recommendedName>
</protein>
<comment type="cofactor">
    <cofactor evidence="1 14">
        <name>pyridoxal 5'-phosphate</name>
        <dbReference type="ChEBI" id="CHEBI:597326"/>
    </cofactor>
</comment>
<evidence type="ECO:0000256" key="10">
    <source>
        <dbReference type="ARBA" id="ARBA00023304"/>
    </source>
</evidence>
<dbReference type="Gene3D" id="3.30.470.10">
    <property type="match status" value="1"/>
</dbReference>
<dbReference type="EMBL" id="QHHQ01000002">
    <property type="protein sequence ID" value="RAI01751.1"/>
    <property type="molecule type" value="Genomic_DNA"/>
</dbReference>
<dbReference type="InterPro" id="IPR036038">
    <property type="entry name" value="Aminotransferase-like"/>
</dbReference>
<comment type="pathway">
    <text evidence="3 14">Amino-acid biosynthesis; L-isoleucine biosynthesis; L-isoleucine from 2-oxobutanoate: step 4/4.</text>
</comment>
<reference evidence="16 17" key="1">
    <citation type="submission" date="2018-05" db="EMBL/GenBank/DDBJ databases">
        <title>Acuticoccus sediminis sp. nov., isolated from deep-sea sediment of Indian Ocean.</title>
        <authorList>
            <person name="Liu X."/>
            <person name="Lai Q."/>
            <person name="Du Y."/>
            <person name="Sun F."/>
            <person name="Zhang X."/>
            <person name="Wang S."/>
            <person name="Shao Z."/>
        </authorList>
    </citation>
    <scope>NUCLEOTIDE SEQUENCE [LARGE SCALE GENOMIC DNA]</scope>
    <source>
        <strain evidence="16 17">PTG4-2</strain>
    </source>
</reference>
<keyword evidence="17" id="KW-1185">Reference proteome</keyword>
<dbReference type="GO" id="GO:0009099">
    <property type="term" value="P:L-valine biosynthetic process"/>
    <property type="evidence" value="ECO:0007669"/>
    <property type="project" value="UniProtKB-UniPathway"/>
</dbReference>
<evidence type="ECO:0000256" key="6">
    <source>
        <dbReference type="ARBA" id="ARBA00009320"/>
    </source>
</evidence>
<comment type="pathway">
    <text evidence="4 14">Amino-acid biosynthesis; L-valine biosynthesis; L-valine from pyruvate: step 4/4.</text>
</comment>
<gene>
    <name evidence="14 16" type="primary">ilvE</name>
    <name evidence="16" type="ORF">DLJ53_10110</name>
</gene>
<dbReference type="UniPathway" id="UPA00049">
    <property type="reaction ID" value="UER00062"/>
</dbReference>
<comment type="catalytic activity">
    <reaction evidence="13 14">
        <text>L-leucine + 2-oxoglutarate = 4-methyl-2-oxopentanoate + L-glutamate</text>
        <dbReference type="Rhea" id="RHEA:18321"/>
        <dbReference type="ChEBI" id="CHEBI:16810"/>
        <dbReference type="ChEBI" id="CHEBI:17865"/>
        <dbReference type="ChEBI" id="CHEBI:29985"/>
        <dbReference type="ChEBI" id="CHEBI:57427"/>
        <dbReference type="EC" id="2.6.1.42"/>
    </reaction>
</comment>
<evidence type="ECO:0000256" key="4">
    <source>
        <dbReference type="ARBA" id="ARBA00004931"/>
    </source>
</evidence>
<feature type="region of interest" description="Disordered" evidence="15">
    <location>
        <begin position="80"/>
        <end position="106"/>
    </location>
</feature>
<dbReference type="InterPro" id="IPR043132">
    <property type="entry name" value="BCAT-like_C"/>
</dbReference>
<comment type="similarity">
    <text evidence="6 14">Belongs to the class-IV pyridoxal-phosphate-dependent aminotransferase family.</text>
</comment>
<keyword evidence="14" id="KW-0028">Amino-acid biosynthesis</keyword>
<evidence type="ECO:0000256" key="13">
    <source>
        <dbReference type="ARBA" id="ARBA00049229"/>
    </source>
</evidence>
<dbReference type="PANTHER" id="PTHR42743:SF4">
    <property type="entry name" value="BRANCHED-CHAIN-AMINO-ACID AMINOTRANSFERASE-RELATED"/>
    <property type="match status" value="1"/>
</dbReference>
<dbReference type="InterPro" id="IPR043131">
    <property type="entry name" value="BCAT-like_N"/>
</dbReference>
<evidence type="ECO:0000313" key="16">
    <source>
        <dbReference type="EMBL" id="RAI01751.1"/>
    </source>
</evidence>
<evidence type="ECO:0000256" key="14">
    <source>
        <dbReference type="RuleBase" id="RU364094"/>
    </source>
</evidence>
<organism evidence="16 17">
    <name type="scientific">Acuticoccus sediminis</name>
    <dbReference type="NCBI Taxonomy" id="2184697"/>
    <lineage>
        <taxon>Bacteria</taxon>
        <taxon>Pseudomonadati</taxon>
        <taxon>Pseudomonadota</taxon>
        <taxon>Alphaproteobacteria</taxon>
        <taxon>Hyphomicrobiales</taxon>
        <taxon>Amorphaceae</taxon>
        <taxon>Acuticoccus</taxon>
    </lineage>
</organism>
<keyword evidence="10 14" id="KW-0100">Branched-chain amino acid biosynthesis</keyword>
<dbReference type="GO" id="GO:0004084">
    <property type="term" value="F:branched-chain-amino-acid transaminase activity"/>
    <property type="evidence" value="ECO:0007669"/>
    <property type="project" value="UniProtKB-EC"/>
</dbReference>
<comment type="pathway">
    <text evidence="5 14">Amino-acid biosynthesis; L-leucine biosynthesis; L-leucine from 3-methyl-2-oxobutanoate: step 4/4.</text>
</comment>
<dbReference type="Pfam" id="PF01063">
    <property type="entry name" value="Aminotran_4"/>
    <property type="match status" value="1"/>
</dbReference>
<keyword evidence="8 14" id="KW-0808">Transferase</keyword>
<dbReference type="InterPro" id="IPR001544">
    <property type="entry name" value="Aminotrans_IV"/>
</dbReference>
<comment type="caution">
    <text evidence="16">The sequence shown here is derived from an EMBL/GenBank/DDBJ whole genome shotgun (WGS) entry which is preliminary data.</text>
</comment>
<dbReference type="PANTHER" id="PTHR42743">
    <property type="entry name" value="AMINO-ACID AMINOTRANSFERASE"/>
    <property type="match status" value="1"/>
</dbReference>
<dbReference type="EC" id="2.6.1.42" evidence="14"/>
<dbReference type="GO" id="GO:0009097">
    <property type="term" value="P:isoleucine biosynthetic process"/>
    <property type="evidence" value="ECO:0007669"/>
    <property type="project" value="UniProtKB-UniPathway"/>
</dbReference>
<comment type="catalytic activity">
    <reaction evidence="12 14">
        <text>L-isoleucine + 2-oxoglutarate = (S)-3-methyl-2-oxopentanoate + L-glutamate</text>
        <dbReference type="Rhea" id="RHEA:24801"/>
        <dbReference type="ChEBI" id="CHEBI:16810"/>
        <dbReference type="ChEBI" id="CHEBI:29985"/>
        <dbReference type="ChEBI" id="CHEBI:35146"/>
        <dbReference type="ChEBI" id="CHEBI:58045"/>
        <dbReference type="EC" id="2.6.1.42"/>
    </reaction>
</comment>